<dbReference type="EMBL" id="JACCCC010000001">
    <property type="protein sequence ID" value="NYE48786.1"/>
    <property type="molecule type" value="Genomic_DNA"/>
</dbReference>
<name>A0A852TW94_9ACTN</name>
<accession>A0A852TW94</accession>
<evidence type="ECO:0000256" key="1">
    <source>
        <dbReference type="SAM" id="MobiDB-lite"/>
    </source>
</evidence>
<evidence type="ECO:0000313" key="2">
    <source>
        <dbReference type="EMBL" id="NYE48786.1"/>
    </source>
</evidence>
<reference evidence="2 3" key="1">
    <citation type="submission" date="2020-07" db="EMBL/GenBank/DDBJ databases">
        <title>Sequencing the genomes of 1000 actinobacteria strains.</title>
        <authorList>
            <person name="Klenk H.-P."/>
        </authorList>
    </citation>
    <scope>NUCLEOTIDE SEQUENCE [LARGE SCALE GENOMIC DNA]</scope>
    <source>
        <strain evidence="2 3">CXB654</strain>
    </source>
</reference>
<gene>
    <name evidence="2" type="ORF">HDA32_003906</name>
</gene>
<dbReference type="AlphaFoldDB" id="A0A852TW94"/>
<protein>
    <submittedName>
        <fullName evidence="2">Uncharacterized protein</fullName>
    </submittedName>
</protein>
<feature type="compositionally biased region" description="Basic and acidic residues" evidence="1">
    <location>
        <begin position="16"/>
        <end position="30"/>
    </location>
</feature>
<comment type="caution">
    <text evidence="2">The sequence shown here is derived from an EMBL/GenBank/DDBJ whole genome shotgun (WGS) entry which is preliminary data.</text>
</comment>
<dbReference type="Proteomes" id="UP000589036">
    <property type="component" value="Unassembled WGS sequence"/>
</dbReference>
<evidence type="ECO:0000313" key="3">
    <source>
        <dbReference type="Proteomes" id="UP000589036"/>
    </source>
</evidence>
<sequence length="63" mass="7282">MTTAGGTVHPDQAAELTRRYQQEAREWAKRERARRAVSAPEEPEPPAAARTRRWRRQRGEARA</sequence>
<dbReference type="RefSeq" id="WP_179644556.1">
    <property type="nucleotide sequence ID" value="NZ_BAAAYY010000010.1"/>
</dbReference>
<keyword evidence="3" id="KW-1185">Reference proteome</keyword>
<organism evidence="2 3">
    <name type="scientific">Spinactinospora alkalitolerans</name>
    <dbReference type="NCBI Taxonomy" id="687207"/>
    <lineage>
        <taxon>Bacteria</taxon>
        <taxon>Bacillati</taxon>
        <taxon>Actinomycetota</taxon>
        <taxon>Actinomycetes</taxon>
        <taxon>Streptosporangiales</taxon>
        <taxon>Nocardiopsidaceae</taxon>
        <taxon>Spinactinospora</taxon>
    </lineage>
</organism>
<feature type="region of interest" description="Disordered" evidence="1">
    <location>
        <begin position="1"/>
        <end position="63"/>
    </location>
</feature>
<proteinExistence type="predicted"/>